<dbReference type="Pfam" id="PF02776">
    <property type="entry name" value="TPP_enzyme_N"/>
    <property type="match status" value="1"/>
</dbReference>
<evidence type="ECO:0000256" key="13">
    <source>
        <dbReference type="SAM" id="MobiDB-lite"/>
    </source>
</evidence>
<dbReference type="Pfam" id="PF17767">
    <property type="entry name" value="NAPRTase_N"/>
    <property type="match status" value="1"/>
</dbReference>
<feature type="region of interest" description="Disordered" evidence="13">
    <location>
        <begin position="395"/>
        <end position="431"/>
    </location>
</feature>
<dbReference type="CDD" id="cd07038">
    <property type="entry name" value="TPP_PYR_PDC_IPDC_like"/>
    <property type="match status" value="1"/>
</dbReference>
<dbReference type="GO" id="GO:0030976">
    <property type="term" value="F:thiamine pyrophosphate binding"/>
    <property type="evidence" value="ECO:0007669"/>
    <property type="project" value="InterPro"/>
</dbReference>
<evidence type="ECO:0000256" key="1">
    <source>
        <dbReference type="ARBA" id="ARBA00001964"/>
    </source>
</evidence>
<dbReference type="GO" id="GO:0000949">
    <property type="term" value="P:aromatic amino acid family catabolic process to alcohol via Ehrlich pathway"/>
    <property type="evidence" value="ECO:0007669"/>
    <property type="project" value="TreeGrafter"/>
</dbReference>
<evidence type="ECO:0000259" key="17">
    <source>
        <dbReference type="Pfam" id="PF04095"/>
    </source>
</evidence>
<comment type="similarity">
    <text evidence="4 12">Belongs to the NAPRTase family.</text>
</comment>
<accession>A0AAD5V2Z9</accession>
<dbReference type="PANTHER" id="PTHR43452:SF30">
    <property type="entry name" value="PYRUVATE DECARBOXYLASE ISOZYME 1-RELATED"/>
    <property type="match status" value="1"/>
</dbReference>
<comment type="PTM">
    <text evidence="12">Transiently phosphorylated on a His residue during the reaction cycle. Phosphorylation strongly increases the affinity for substrates and increases the rate of nicotinate D-ribonucleotide production. Dephosphorylation regenerates the low-affinity form of the enzyme, leading to product release.</text>
</comment>
<comment type="caution">
    <text evidence="19">The sequence shown here is derived from an EMBL/GenBank/DDBJ whole genome shotgun (WGS) entry which is preliminary data.</text>
</comment>
<dbReference type="InterPro" id="IPR047213">
    <property type="entry name" value="TPP_PYR_PDC_IPDC-like"/>
</dbReference>
<keyword evidence="11" id="KW-0456">Lyase</keyword>
<dbReference type="InterPro" id="IPR011766">
    <property type="entry name" value="TPP_enzyme_TPP-bd"/>
</dbReference>
<dbReference type="Pfam" id="PF02775">
    <property type="entry name" value="TPP_enzyme_C"/>
    <property type="match status" value="1"/>
</dbReference>
<evidence type="ECO:0000256" key="8">
    <source>
        <dbReference type="ARBA" id="ARBA00022842"/>
    </source>
</evidence>
<dbReference type="InterPro" id="IPR040727">
    <property type="entry name" value="NAPRTase_N"/>
</dbReference>
<evidence type="ECO:0000313" key="19">
    <source>
        <dbReference type="EMBL" id="KAJ3480683.1"/>
    </source>
</evidence>
<comment type="cofactor">
    <cofactor evidence="1">
        <name>thiamine diphosphate</name>
        <dbReference type="ChEBI" id="CHEBI:58937"/>
    </cofactor>
</comment>
<keyword evidence="9" id="KW-0786">Thiamine pyrophosphate</keyword>
<keyword evidence="8" id="KW-0460">Magnesium</keyword>
<dbReference type="InterPro" id="IPR012001">
    <property type="entry name" value="Thiamin_PyroP_enz_TPP-bd_dom"/>
</dbReference>
<dbReference type="PANTHER" id="PTHR43452">
    <property type="entry name" value="PYRUVATE DECARBOXYLASE"/>
    <property type="match status" value="1"/>
</dbReference>
<dbReference type="FunFam" id="3.40.50.970:FF:000024">
    <property type="entry name" value="Pyruvate decarboxylase isozyme"/>
    <property type="match status" value="1"/>
</dbReference>
<dbReference type="Pfam" id="PF00205">
    <property type="entry name" value="TPP_enzyme_M"/>
    <property type="match status" value="1"/>
</dbReference>
<evidence type="ECO:0000259" key="16">
    <source>
        <dbReference type="Pfam" id="PF02776"/>
    </source>
</evidence>
<dbReference type="GO" id="GO:0005634">
    <property type="term" value="C:nucleus"/>
    <property type="evidence" value="ECO:0007669"/>
    <property type="project" value="TreeGrafter"/>
</dbReference>
<sequence length="1117" mass="125493">MAIEDKKTVVLASLLDTDLYKFTMQQAVLRHFPESHASYRFTHRDSNVYFTRECYELYIQSLPHFAELRLTDEERAWLGETCPYFNQEYLDYLSKFRFKPEQVSVTFSPTPEDDNLGRLEIEAVGPWVETILWEVPLMAVLSELYFKTSDTDWTYDEQRETAYKKAQQLLEAGCVFSEFGTRRRRSYHIQDLVVETLIRAEQDMPEAKGKVFGTSPSGSEAQYSTQRNNRTVGALRGYEHANGLALDLWEAVYPDVLLLALTDTFSTEAFYKDFVLDTARARRWQGLRQDSGDPYVFAPRAKEIYESLGIDYRDKMIIFSDALNLEKALKLKKQCDEIGFKSSFGIGTFLTNDFQSVSSHGKEKSKALNMVIKLASVDDKPCVKISDELTKIAEGSREAPRPGVGVANQERARSTRQRAQRNHPEICGPASPTSSIQLDHYGFLRNLSTASPLVHRILPSRKITSTEHNMQERRMTLQSVANLQVEVTRLRHELQTLQPEEALQSPIAGDTVTVADYLLQRLIQLGVTQMFGLPGDFNLGSYMRFITCLLTRLMLLESSYRFLGTYMPPDATILIQFIPIVVQDYVEDSPITWVGNCNELNASYAADGYARVKDSSLGVILTTFGVGELSATNGIAGAFSEHVPVLHIVGVPSTTQQKSKPMLHHTLGDGRFDAYFKASQQFTISQATLTNAATAGAEIDRILTDCVVAARPVYLMLPTDLVHEKIPSRRLRTPINSLPPQNDAEVEAFVLDEIMKLVNEAEQDVLILVDACAIRHGVKKELEELIAKTGFPVYSAPMGKTAVNETYERYGGIYVGSISHPEIKERVESAKLILSVGGLKSDFNTGNFTYHIPTTRTIELHSDHTRVQFASYHGIGMKNLLPKLTSRLQPHFEDAKEIPVPKFVRPVPEEDNQIISHTWLWPRVSQFFRPKDVIVAETGTSSFGILDVPLPEGAIFCSQILWGSIGWTVGATLGAALAAEDLGLNRTILFVGDGSLQLTVQELSVMLKLGVKPIIFVLNNSGYTIERYLHGENAHYNDITDWRWTKILSTFGGEEGKNCQSYTVRTKDELSALLDDETFANAEKIQLVEMIMEKHDAPRALKVQAELSGQTNRYVLP</sequence>
<dbReference type="InterPro" id="IPR047214">
    <property type="entry name" value="TPP_PDC_IPDC"/>
</dbReference>
<dbReference type="InterPro" id="IPR036068">
    <property type="entry name" value="Nicotinate_pribotase-like_C"/>
</dbReference>
<dbReference type="SUPFAM" id="SSF52467">
    <property type="entry name" value="DHS-like NAD/FAD-binding domain"/>
    <property type="match status" value="1"/>
</dbReference>
<dbReference type="Gene3D" id="3.40.50.1220">
    <property type="entry name" value="TPP-binding domain"/>
    <property type="match status" value="1"/>
</dbReference>
<evidence type="ECO:0000256" key="5">
    <source>
        <dbReference type="ARBA" id="ARBA00022642"/>
    </source>
</evidence>
<dbReference type="SUPFAM" id="SSF54675">
    <property type="entry name" value="Nicotinate/Quinolinate PRTase N-terminal domain-like"/>
    <property type="match status" value="1"/>
</dbReference>
<name>A0AAD5V2Z9_9APHY</name>
<keyword evidence="5 12" id="KW-0662">Pyridine nucleotide biosynthesis</keyword>
<dbReference type="SUPFAM" id="SSF51690">
    <property type="entry name" value="Nicotinate/Quinolinate PRTase C-terminal domain-like"/>
    <property type="match status" value="1"/>
</dbReference>
<dbReference type="EMBL" id="JANAWD010000361">
    <property type="protein sequence ID" value="KAJ3480683.1"/>
    <property type="molecule type" value="Genomic_DNA"/>
</dbReference>
<feature type="domain" description="Nicotinate/nicotinamide phosphoribosyltransferase" evidence="17">
    <location>
        <begin position="176"/>
        <end position="393"/>
    </location>
</feature>
<dbReference type="InterPro" id="IPR012110">
    <property type="entry name" value="PDC/IPDC-like"/>
</dbReference>
<evidence type="ECO:0000256" key="9">
    <source>
        <dbReference type="ARBA" id="ARBA00023052"/>
    </source>
</evidence>
<evidence type="ECO:0000256" key="3">
    <source>
        <dbReference type="ARBA" id="ARBA00007812"/>
    </source>
</evidence>
<dbReference type="GO" id="GO:0005829">
    <property type="term" value="C:cytosol"/>
    <property type="evidence" value="ECO:0007669"/>
    <property type="project" value="TreeGrafter"/>
</dbReference>
<dbReference type="GO" id="GO:0005739">
    <property type="term" value="C:mitochondrion"/>
    <property type="evidence" value="ECO:0007669"/>
    <property type="project" value="UniProtKB-SubCell"/>
</dbReference>
<keyword evidence="7" id="KW-0210">Decarboxylase</keyword>
<comment type="catalytic activity">
    <reaction evidence="12">
        <text>5-phospho-alpha-D-ribose 1-diphosphate + nicotinate + ATP + H2O = nicotinate beta-D-ribonucleotide + ADP + phosphate + diphosphate</text>
        <dbReference type="Rhea" id="RHEA:36163"/>
        <dbReference type="ChEBI" id="CHEBI:15377"/>
        <dbReference type="ChEBI" id="CHEBI:30616"/>
        <dbReference type="ChEBI" id="CHEBI:32544"/>
        <dbReference type="ChEBI" id="CHEBI:33019"/>
        <dbReference type="ChEBI" id="CHEBI:43474"/>
        <dbReference type="ChEBI" id="CHEBI:57502"/>
        <dbReference type="ChEBI" id="CHEBI:58017"/>
        <dbReference type="ChEBI" id="CHEBI:456216"/>
        <dbReference type="EC" id="6.3.4.21"/>
    </reaction>
</comment>
<dbReference type="Gene3D" id="3.20.140.10">
    <property type="entry name" value="nicotinate phosphoribosyltransferase"/>
    <property type="match status" value="1"/>
</dbReference>
<dbReference type="GO" id="GO:0000287">
    <property type="term" value="F:magnesium ion binding"/>
    <property type="evidence" value="ECO:0007669"/>
    <property type="project" value="InterPro"/>
</dbReference>
<dbReference type="GO" id="GO:0009435">
    <property type="term" value="P:NAD+ biosynthetic process"/>
    <property type="evidence" value="ECO:0007669"/>
    <property type="project" value="UniProtKB-UniRule"/>
</dbReference>
<keyword evidence="20" id="KW-1185">Reference proteome</keyword>
<evidence type="ECO:0000259" key="15">
    <source>
        <dbReference type="Pfam" id="PF02775"/>
    </source>
</evidence>
<comment type="similarity">
    <text evidence="3">Belongs to the TPP enzyme family.</text>
</comment>
<reference evidence="19" key="1">
    <citation type="submission" date="2022-07" db="EMBL/GenBank/DDBJ databases">
        <title>Genome Sequence of Physisporinus lineatus.</title>
        <authorList>
            <person name="Buettner E."/>
        </authorList>
    </citation>
    <scope>NUCLEOTIDE SEQUENCE</scope>
    <source>
        <strain evidence="19">VT162</strain>
    </source>
</reference>
<dbReference type="Proteomes" id="UP001212997">
    <property type="component" value="Unassembled WGS sequence"/>
</dbReference>
<comment type="pathway">
    <text evidence="12">Cofactor biosynthesis; NAD(+) biosynthesis; nicotinate D-ribonucleotide from nicotinate: step 1/1.</text>
</comment>
<dbReference type="InterPro" id="IPR029061">
    <property type="entry name" value="THDP-binding"/>
</dbReference>
<dbReference type="SUPFAM" id="SSF52518">
    <property type="entry name" value="Thiamin diphosphate-binding fold (THDP-binding)"/>
    <property type="match status" value="2"/>
</dbReference>
<protein>
    <recommendedName>
        <fullName evidence="12">Nicotinate phosphoribosyltransferase</fullName>
        <ecNumber evidence="12">6.3.4.21</ecNumber>
    </recommendedName>
</protein>
<dbReference type="NCBIfam" id="TIGR01514">
    <property type="entry name" value="NAPRTase"/>
    <property type="match status" value="1"/>
</dbReference>
<feature type="domain" description="Nicotinate phosphoribosyltransferase N-terminal" evidence="18">
    <location>
        <begin position="15"/>
        <end position="142"/>
    </location>
</feature>
<evidence type="ECO:0000259" key="14">
    <source>
        <dbReference type="Pfam" id="PF00205"/>
    </source>
</evidence>
<dbReference type="InterPro" id="IPR006406">
    <property type="entry name" value="Nic_PRibTrfase"/>
</dbReference>
<evidence type="ECO:0000259" key="18">
    <source>
        <dbReference type="Pfam" id="PF17767"/>
    </source>
</evidence>
<evidence type="ECO:0000256" key="4">
    <source>
        <dbReference type="ARBA" id="ARBA00010897"/>
    </source>
</evidence>
<evidence type="ECO:0000256" key="10">
    <source>
        <dbReference type="ARBA" id="ARBA00023128"/>
    </source>
</evidence>
<keyword evidence="10" id="KW-0496">Mitochondrion</keyword>
<dbReference type="Pfam" id="PF04095">
    <property type="entry name" value="NAPRTase"/>
    <property type="match status" value="1"/>
</dbReference>
<gene>
    <name evidence="19" type="ORF">NLI96_g8172</name>
</gene>
<feature type="domain" description="Thiamine pyrophosphate enzyme TPP-binding" evidence="15">
    <location>
        <begin position="959"/>
        <end position="1075"/>
    </location>
</feature>
<evidence type="ECO:0000256" key="12">
    <source>
        <dbReference type="RuleBase" id="RU003838"/>
    </source>
</evidence>
<feature type="domain" description="Thiamine pyrophosphate enzyme central" evidence="14">
    <location>
        <begin position="752"/>
        <end position="867"/>
    </location>
</feature>
<comment type="subcellular location">
    <subcellularLocation>
        <location evidence="2">Mitochondrion</location>
    </subcellularLocation>
</comment>
<keyword evidence="6" id="KW-0479">Metal-binding</keyword>
<dbReference type="GO" id="GO:0004516">
    <property type="term" value="F:nicotinate phosphoribosyltransferase activity"/>
    <property type="evidence" value="ECO:0007669"/>
    <property type="project" value="UniProtKB-UniRule"/>
</dbReference>
<dbReference type="Gene3D" id="3.40.50.970">
    <property type="match status" value="2"/>
</dbReference>
<evidence type="ECO:0000313" key="20">
    <source>
        <dbReference type="Proteomes" id="UP001212997"/>
    </source>
</evidence>
<proteinExistence type="inferred from homology"/>
<dbReference type="InterPro" id="IPR029035">
    <property type="entry name" value="DHS-like_NAD/FAD-binding_dom"/>
</dbReference>
<organism evidence="19 20">
    <name type="scientific">Meripilus lineatus</name>
    <dbReference type="NCBI Taxonomy" id="2056292"/>
    <lineage>
        <taxon>Eukaryota</taxon>
        <taxon>Fungi</taxon>
        <taxon>Dikarya</taxon>
        <taxon>Basidiomycota</taxon>
        <taxon>Agaricomycotina</taxon>
        <taxon>Agaricomycetes</taxon>
        <taxon>Polyporales</taxon>
        <taxon>Meripilaceae</taxon>
        <taxon>Meripilus</taxon>
    </lineage>
</organism>
<dbReference type="CDD" id="cd02005">
    <property type="entry name" value="TPP_PDC_IPDC"/>
    <property type="match status" value="1"/>
</dbReference>
<dbReference type="EC" id="6.3.4.21" evidence="12"/>
<feature type="domain" description="Thiamine pyrophosphate enzyme N-terminal TPP-binding" evidence="16">
    <location>
        <begin position="583"/>
        <end position="664"/>
    </location>
</feature>
<evidence type="ECO:0000256" key="7">
    <source>
        <dbReference type="ARBA" id="ARBA00022793"/>
    </source>
</evidence>
<evidence type="ECO:0000256" key="6">
    <source>
        <dbReference type="ARBA" id="ARBA00022723"/>
    </source>
</evidence>
<keyword evidence="12" id="KW-0436">Ligase</keyword>
<comment type="function">
    <text evidence="12">Catalyzes the synthesis of beta-nicotinate D-ribonucleotide from nicotinate and 5-phospho-D-ribose 1-phosphate at the expense of ATP.</text>
</comment>
<dbReference type="InterPro" id="IPR012000">
    <property type="entry name" value="Thiamin_PyroP_enz_cen_dom"/>
</dbReference>
<evidence type="ECO:0000256" key="11">
    <source>
        <dbReference type="ARBA" id="ARBA00023239"/>
    </source>
</evidence>
<dbReference type="GO" id="GO:0004737">
    <property type="term" value="F:pyruvate decarboxylase activity"/>
    <property type="evidence" value="ECO:0007669"/>
    <property type="project" value="TreeGrafter"/>
</dbReference>
<evidence type="ECO:0000256" key="2">
    <source>
        <dbReference type="ARBA" id="ARBA00004173"/>
    </source>
</evidence>
<dbReference type="AlphaFoldDB" id="A0AAD5V2Z9"/>
<dbReference type="InterPro" id="IPR041525">
    <property type="entry name" value="N/Namide_PRibTrfase"/>
</dbReference>